<dbReference type="InterPro" id="IPR015421">
    <property type="entry name" value="PyrdxlP-dep_Trfase_major"/>
</dbReference>
<keyword evidence="5" id="KW-1185">Reference proteome</keyword>
<dbReference type="InterPro" id="IPR016454">
    <property type="entry name" value="Cysteine_dSase"/>
</dbReference>
<sequence>MIYLDNSATTKPYKEVIDTYMKVSEMYFGNPSSLHTLGKEAEVLLDQARDQIAKLLKVSKKEIVFTSGGTEGNNLAIKGTALEHQGRGKHLITTNVEHASNYEAFGQLEKLGFEVTYLNVNESGEVNIEELKKSLKDDTILVSMIHVNNELGSIQPIKEVGELLKRYPKIYFHVDHVQGMTKVPISFKDCHIDLCTISGHKFHGPKGTGVLYVREGVRLFSLFTGGVQEYNLRAGTENIPGYVSLAKALRLSMERYVANKNHLFQLREQLLNDLVKIEAVILNSPKNGAPHIVNFSLPGIKPEVVIQALSKKEIYVSTKSACSSKLAEPSRILMVSGLGEERAKSAIRVSFTFDNTIEEINEFVRTLVSIVSQLKEVMR</sequence>
<dbReference type="Pfam" id="PF00266">
    <property type="entry name" value="Aminotran_5"/>
    <property type="match status" value="1"/>
</dbReference>
<dbReference type="PANTHER" id="PTHR11601">
    <property type="entry name" value="CYSTEINE DESULFURYLASE FAMILY MEMBER"/>
    <property type="match status" value="1"/>
</dbReference>
<name>A0A4Q0VT08_9BACI</name>
<dbReference type="InterPro" id="IPR015424">
    <property type="entry name" value="PyrdxlP-dep_Trfase"/>
</dbReference>
<evidence type="ECO:0000256" key="1">
    <source>
        <dbReference type="ARBA" id="ARBA00001933"/>
    </source>
</evidence>
<feature type="domain" description="Aminotransferase class V" evidence="3">
    <location>
        <begin position="2"/>
        <end position="363"/>
    </location>
</feature>
<dbReference type="SUPFAM" id="SSF53383">
    <property type="entry name" value="PLP-dependent transferases"/>
    <property type="match status" value="1"/>
</dbReference>
<dbReference type="Gene3D" id="3.90.1150.10">
    <property type="entry name" value="Aspartate Aminotransferase, domain 1"/>
    <property type="match status" value="1"/>
</dbReference>
<organism evidence="4 5">
    <name type="scientific">Anaerobacillus alkaliphilus</name>
    <dbReference type="NCBI Taxonomy" id="1548597"/>
    <lineage>
        <taxon>Bacteria</taxon>
        <taxon>Bacillati</taxon>
        <taxon>Bacillota</taxon>
        <taxon>Bacilli</taxon>
        <taxon>Bacillales</taxon>
        <taxon>Bacillaceae</taxon>
        <taxon>Anaerobacillus</taxon>
    </lineage>
</organism>
<evidence type="ECO:0000256" key="2">
    <source>
        <dbReference type="ARBA" id="ARBA00022898"/>
    </source>
</evidence>
<comment type="cofactor">
    <cofactor evidence="1">
        <name>pyridoxal 5'-phosphate</name>
        <dbReference type="ChEBI" id="CHEBI:597326"/>
    </cofactor>
</comment>
<protein>
    <submittedName>
        <fullName evidence="4">Cysteine desulfurase</fullName>
    </submittedName>
</protein>
<dbReference type="AlphaFoldDB" id="A0A4Q0VT08"/>
<dbReference type="OrthoDB" id="9808002at2"/>
<dbReference type="PIRSF" id="PIRSF005572">
    <property type="entry name" value="NifS"/>
    <property type="match status" value="1"/>
</dbReference>
<dbReference type="NCBIfam" id="NF002806">
    <property type="entry name" value="PRK02948.1"/>
    <property type="match status" value="1"/>
</dbReference>
<dbReference type="InterPro" id="IPR000192">
    <property type="entry name" value="Aminotrans_V_dom"/>
</dbReference>
<dbReference type="Gene3D" id="3.40.640.10">
    <property type="entry name" value="Type I PLP-dependent aspartate aminotransferase-like (Major domain)"/>
    <property type="match status" value="1"/>
</dbReference>
<accession>A0A4Q0VT08</accession>
<dbReference type="EMBL" id="QOUX01000046">
    <property type="protein sequence ID" value="RXI98560.1"/>
    <property type="molecule type" value="Genomic_DNA"/>
</dbReference>
<dbReference type="GO" id="GO:0003824">
    <property type="term" value="F:catalytic activity"/>
    <property type="evidence" value="ECO:0007669"/>
    <property type="project" value="UniProtKB-ARBA"/>
</dbReference>
<evidence type="ECO:0000313" key="5">
    <source>
        <dbReference type="Proteomes" id="UP000290649"/>
    </source>
</evidence>
<dbReference type="RefSeq" id="WP_129079913.1">
    <property type="nucleotide sequence ID" value="NZ_QOUX01000046.1"/>
</dbReference>
<dbReference type="InterPro" id="IPR015422">
    <property type="entry name" value="PyrdxlP-dep_Trfase_small"/>
</dbReference>
<comment type="caution">
    <text evidence="4">The sequence shown here is derived from an EMBL/GenBank/DDBJ whole genome shotgun (WGS) entry which is preliminary data.</text>
</comment>
<keyword evidence="2" id="KW-0663">Pyridoxal phosphate</keyword>
<proteinExistence type="predicted"/>
<reference evidence="4 5" key="1">
    <citation type="journal article" date="2019" name="Int. J. Syst. Evol. Microbiol.">
        <title>Anaerobacillus alkaliphilus sp. nov., a novel alkaliphilic and moderately halophilic bacterium.</title>
        <authorList>
            <person name="Borsodi A.K."/>
            <person name="Aszalos J.M."/>
            <person name="Bihari P."/>
            <person name="Nagy I."/>
            <person name="Schumann P."/>
            <person name="Sproer C."/>
            <person name="Kovacs A.L."/>
            <person name="Boka K."/>
            <person name="Dobosy P."/>
            <person name="Ovari M."/>
            <person name="Szili-Kovacs T."/>
            <person name="Toth E."/>
        </authorList>
    </citation>
    <scope>NUCLEOTIDE SEQUENCE [LARGE SCALE GENOMIC DNA]</scope>
    <source>
        <strain evidence="4 5">B16-10</strain>
    </source>
</reference>
<evidence type="ECO:0000313" key="4">
    <source>
        <dbReference type="EMBL" id="RXI98560.1"/>
    </source>
</evidence>
<dbReference type="Proteomes" id="UP000290649">
    <property type="component" value="Unassembled WGS sequence"/>
</dbReference>
<gene>
    <name evidence="4" type="ORF">DS745_19775</name>
</gene>
<evidence type="ECO:0000259" key="3">
    <source>
        <dbReference type="Pfam" id="PF00266"/>
    </source>
</evidence>
<dbReference type="PANTHER" id="PTHR11601:SF50">
    <property type="entry name" value="CYSTEINE DESULFURASE ISCS 2-RELATED"/>
    <property type="match status" value="1"/>
</dbReference>